<dbReference type="GeneID" id="97546975"/>
<proteinExistence type="predicted"/>
<dbReference type="EMBL" id="QGMY01000008">
    <property type="protein sequence ID" value="PWR71396.1"/>
    <property type="molecule type" value="Genomic_DNA"/>
</dbReference>
<organism evidence="2 3">
    <name type="scientific">Methanospirillum lacunae</name>
    <dbReference type="NCBI Taxonomy" id="668570"/>
    <lineage>
        <taxon>Archaea</taxon>
        <taxon>Methanobacteriati</taxon>
        <taxon>Methanobacteriota</taxon>
        <taxon>Stenosarchaea group</taxon>
        <taxon>Methanomicrobia</taxon>
        <taxon>Methanomicrobiales</taxon>
        <taxon>Methanospirillaceae</taxon>
        <taxon>Methanospirillum</taxon>
    </lineage>
</organism>
<dbReference type="Gene3D" id="1.20.120.330">
    <property type="entry name" value="Nucleotidyltransferases domain 2"/>
    <property type="match status" value="1"/>
</dbReference>
<keyword evidence="3" id="KW-1185">Reference proteome</keyword>
<dbReference type="OrthoDB" id="359241at2157"/>
<evidence type="ECO:0000313" key="3">
    <source>
        <dbReference type="Proteomes" id="UP000245657"/>
    </source>
</evidence>
<dbReference type="AlphaFoldDB" id="A0A2V2N157"/>
<reference evidence="2 3" key="1">
    <citation type="submission" date="2018-05" db="EMBL/GenBank/DDBJ databases">
        <title>Draft genome of Methanospirillum lacunae Ki8-1.</title>
        <authorList>
            <person name="Dueholm M.S."/>
            <person name="Nielsen P.H."/>
            <person name="Bakmann L.F."/>
            <person name="Otzen D.E."/>
        </authorList>
    </citation>
    <scope>NUCLEOTIDE SEQUENCE [LARGE SCALE GENOMIC DNA]</scope>
    <source>
        <strain evidence="2 3">Ki8-1</strain>
    </source>
</reference>
<protein>
    <recommendedName>
        <fullName evidence="1">HEPN domain-containing protein</fullName>
    </recommendedName>
</protein>
<dbReference type="Pfam" id="PF05168">
    <property type="entry name" value="HEPN"/>
    <property type="match status" value="1"/>
</dbReference>
<feature type="domain" description="HEPN" evidence="1">
    <location>
        <begin position="8"/>
        <end position="56"/>
    </location>
</feature>
<dbReference type="RefSeq" id="WP_109969014.1">
    <property type="nucleotide sequence ID" value="NZ_CP176093.1"/>
</dbReference>
<comment type="caution">
    <text evidence="2">The sequence shown here is derived from an EMBL/GenBank/DDBJ whole genome shotgun (WGS) entry which is preliminary data.</text>
</comment>
<dbReference type="Proteomes" id="UP000245657">
    <property type="component" value="Unassembled WGS sequence"/>
</dbReference>
<dbReference type="SUPFAM" id="SSF81593">
    <property type="entry name" value="Nucleotidyltransferase substrate binding subunit/domain"/>
    <property type="match status" value="1"/>
</dbReference>
<sequence>MIGQTESVKLWCLKAENDLKNACHEVEHEDPALDTVCFHAQQAAEKYLKVFLLFHDCENQNSRFNAAHSKLH</sequence>
<evidence type="ECO:0000313" key="2">
    <source>
        <dbReference type="EMBL" id="PWR71396.1"/>
    </source>
</evidence>
<name>A0A2V2N157_9EURY</name>
<gene>
    <name evidence="2" type="ORF">DK846_11055</name>
</gene>
<accession>A0A2V2N157</accession>
<dbReference type="InterPro" id="IPR007842">
    <property type="entry name" value="HEPN_dom"/>
</dbReference>
<evidence type="ECO:0000259" key="1">
    <source>
        <dbReference type="Pfam" id="PF05168"/>
    </source>
</evidence>